<evidence type="ECO:0000313" key="3">
    <source>
        <dbReference type="Proteomes" id="UP001610563"/>
    </source>
</evidence>
<dbReference type="InterPro" id="IPR000999">
    <property type="entry name" value="RNase_III_dom"/>
</dbReference>
<proteinExistence type="predicted"/>
<organism evidence="2 3">
    <name type="scientific">Aspergillus keveii</name>
    <dbReference type="NCBI Taxonomy" id="714993"/>
    <lineage>
        <taxon>Eukaryota</taxon>
        <taxon>Fungi</taxon>
        <taxon>Dikarya</taxon>
        <taxon>Ascomycota</taxon>
        <taxon>Pezizomycotina</taxon>
        <taxon>Eurotiomycetes</taxon>
        <taxon>Eurotiomycetidae</taxon>
        <taxon>Eurotiales</taxon>
        <taxon>Aspergillaceae</taxon>
        <taxon>Aspergillus</taxon>
        <taxon>Aspergillus subgen. Nidulantes</taxon>
    </lineage>
</organism>
<dbReference type="PROSITE" id="PS50142">
    <property type="entry name" value="RNASE_3_2"/>
    <property type="match status" value="1"/>
</dbReference>
<name>A0ABR4G576_9EURO</name>
<gene>
    <name evidence="2" type="ORF">BJX66DRAFT_338530</name>
</gene>
<dbReference type="SUPFAM" id="SSF69065">
    <property type="entry name" value="RNase III domain-like"/>
    <property type="match status" value="1"/>
</dbReference>
<accession>A0ABR4G576</accession>
<evidence type="ECO:0000259" key="1">
    <source>
        <dbReference type="PROSITE" id="PS50142"/>
    </source>
</evidence>
<sequence length="130" mass="15025">MDVDAVEIYIGYTFRNKDLLEEALNPFEYKRLGFLGDKVVGLLVLDDWYRTRANCARGYRQLQRYASNRAMASEARRAHFDQMNPPGSRHYQHLGIHGLATEVEAVVGAVWIDSERDWVVTDRCYARIKG</sequence>
<reference evidence="2 3" key="1">
    <citation type="submission" date="2024-07" db="EMBL/GenBank/DDBJ databases">
        <title>Section-level genome sequencing and comparative genomics of Aspergillus sections Usti and Cavernicolus.</title>
        <authorList>
            <consortium name="Lawrence Berkeley National Laboratory"/>
            <person name="Nybo J.L."/>
            <person name="Vesth T.C."/>
            <person name="Theobald S."/>
            <person name="Frisvad J.C."/>
            <person name="Larsen T.O."/>
            <person name="Kjaerboelling I."/>
            <person name="Rothschild-Mancinelli K."/>
            <person name="Lyhne E.K."/>
            <person name="Kogle M.E."/>
            <person name="Barry K."/>
            <person name="Clum A."/>
            <person name="Na H."/>
            <person name="Ledsgaard L."/>
            <person name="Lin J."/>
            <person name="Lipzen A."/>
            <person name="Kuo A."/>
            <person name="Riley R."/>
            <person name="Mondo S."/>
            <person name="Labutti K."/>
            <person name="Haridas S."/>
            <person name="Pangalinan J."/>
            <person name="Salamov A.A."/>
            <person name="Simmons B.A."/>
            <person name="Magnuson J.K."/>
            <person name="Chen J."/>
            <person name="Drula E."/>
            <person name="Henrissat B."/>
            <person name="Wiebenga A."/>
            <person name="Lubbers R.J."/>
            <person name="Gomes A.C."/>
            <person name="Makela M.R."/>
            <person name="Stajich J."/>
            <person name="Grigoriev I.V."/>
            <person name="Mortensen U.H."/>
            <person name="De Vries R.P."/>
            <person name="Baker S.E."/>
            <person name="Andersen M.R."/>
        </authorList>
    </citation>
    <scope>NUCLEOTIDE SEQUENCE [LARGE SCALE GENOMIC DNA]</scope>
    <source>
        <strain evidence="2 3">CBS 209.92</strain>
    </source>
</reference>
<keyword evidence="3" id="KW-1185">Reference proteome</keyword>
<protein>
    <submittedName>
        <fullName evidence="2">Ribonuclease III domain-containing protein</fullName>
    </submittedName>
</protein>
<dbReference type="Pfam" id="PF00636">
    <property type="entry name" value="Ribonuclease_3"/>
    <property type="match status" value="1"/>
</dbReference>
<feature type="domain" description="RNase III" evidence="1">
    <location>
        <begin position="3"/>
        <end position="115"/>
    </location>
</feature>
<evidence type="ECO:0000313" key="2">
    <source>
        <dbReference type="EMBL" id="KAL2793800.1"/>
    </source>
</evidence>
<dbReference type="InterPro" id="IPR036389">
    <property type="entry name" value="RNase_III_sf"/>
</dbReference>
<dbReference type="Proteomes" id="UP001610563">
    <property type="component" value="Unassembled WGS sequence"/>
</dbReference>
<dbReference type="EMBL" id="JBFTWV010000053">
    <property type="protein sequence ID" value="KAL2793800.1"/>
    <property type="molecule type" value="Genomic_DNA"/>
</dbReference>
<comment type="caution">
    <text evidence="2">The sequence shown here is derived from an EMBL/GenBank/DDBJ whole genome shotgun (WGS) entry which is preliminary data.</text>
</comment>
<dbReference type="Gene3D" id="1.10.1520.10">
    <property type="entry name" value="Ribonuclease III domain"/>
    <property type="match status" value="1"/>
</dbReference>